<reference evidence="3 4" key="1">
    <citation type="submission" date="2013-09" db="EMBL/GenBank/DDBJ databases">
        <title>Genome sequencing of Phaeobacter antarcticus sp. nov. SM1211.</title>
        <authorList>
            <person name="Zhang X.-Y."/>
            <person name="Liu C."/>
            <person name="Chen X.-L."/>
            <person name="Xie B.-B."/>
            <person name="Qin Q.-L."/>
            <person name="Rong J.-C."/>
            <person name="Zhang Y.-Z."/>
        </authorList>
    </citation>
    <scope>NUCLEOTIDE SEQUENCE [LARGE SCALE GENOMIC DNA]</scope>
    <source>
        <strain evidence="3 4">SM1211</strain>
    </source>
</reference>
<organism evidence="3 4">
    <name type="scientific">Puniceibacterium antarcticum</name>
    <dbReference type="NCBI Taxonomy" id="1206336"/>
    <lineage>
        <taxon>Bacteria</taxon>
        <taxon>Pseudomonadati</taxon>
        <taxon>Pseudomonadota</taxon>
        <taxon>Alphaproteobacteria</taxon>
        <taxon>Rhodobacterales</taxon>
        <taxon>Paracoccaceae</taxon>
        <taxon>Puniceibacterium</taxon>
    </lineage>
</organism>
<dbReference type="OrthoDB" id="7744969at2"/>
<evidence type="ECO:0000256" key="1">
    <source>
        <dbReference type="SAM" id="MobiDB-lite"/>
    </source>
</evidence>
<dbReference type="EMBL" id="AWWI01000050">
    <property type="protein sequence ID" value="PIL20894.1"/>
    <property type="molecule type" value="Genomic_DNA"/>
</dbReference>
<feature type="region of interest" description="Disordered" evidence="1">
    <location>
        <begin position="1"/>
        <end position="21"/>
    </location>
</feature>
<dbReference type="InterPro" id="IPR018968">
    <property type="entry name" value="Phasin"/>
</dbReference>
<dbReference type="Proteomes" id="UP000231259">
    <property type="component" value="Unassembled WGS sequence"/>
</dbReference>
<dbReference type="RefSeq" id="WP_099910239.1">
    <property type="nucleotide sequence ID" value="NZ_AWWI01000050.1"/>
</dbReference>
<name>A0A2G8RH41_9RHOB</name>
<dbReference type="AlphaFoldDB" id="A0A2G8RH41"/>
<dbReference type="Pfam" id="PF09361">
    <property type="entry name" value="Phasin_2"/>
    <property type="match status" value="1"/>
</dbReference>
<protein>
    <recommendedName>
        <fullName evidence="2">Phasin domain-containing protein</fullName>
    </recommendedName>
</protein>
<feature type="compositionally biased region" description="Polar residues" evidence="1">
    <location>
        <begin position="93"/>
        <end position="103"/>
    </location>
</feature>
<accession>A0A2G8RH41</accession>
<keyword evidence="4" id="KW-1185">Reference proteome</keyword>
<sequence>MEKSSVDGKNPQTHPAASGDAYSFVSSAPTLAAWSELLTLGNKTMADAIQQVMEAQKALFACRTAQDVMVLQSQFMRNAIEQYMSQAKRLTEKTSATTKQTLGAQEIGHKRKFDDVPL</sequence>
<gene>
    <name evidence="3" type="ORF">P775_06940</name>
</gene>
<evidence type="ECO:0000313" key="3">
    <source>
        <dbReference type="EMBL" id="PIL20894.1"/>
    </source>
</evidence>
<proteinExistence type="predicted"/>
<feature type="region of interest" description="Disordered" evidence="1">
    <location>
        <begin position="91"/>
        <end position="118"/>
    </location>
</feature>
<feature type="domain" description="Phasin" evidence="2">
    <location>
        <begin position="31"/>
        <end position="102"/>
    </location>
</feature>
<evidence type="ECO:0000259" key="2">
    <source>
        <dbReference type="Pfam" id="PF09361"/>
    </source>
</evidence>
<evidence type="ECO:0000313" key="4">
    <source>
        <dbReference type="Proteomes" id="UP000231259"/>
    </source>
</evidence>
<comment type="caution">
    <text evidence="3">The sequence shown here is derived from an EMBL/GenBank/DDBJ whole genome shotgun (WGS) entry which is preliminary data.</text>
</comment>